<dbReference type="OrthoDB" id="408631at2759"/>
<dbReference type="Proteomes" id="UP000799764">
    <property type="component" value="Unassembled WGS sequence"/>
</dbReference>
<comment type="caution">
    <text evidence="1">The sequence shown here is derived from an EMBL/GenBank/DDBJ whole genome shotgun (WGS) entry which is preliminary data.</text>
</comment>
<keyword evidence="2" id="KW-1185">Reference proteome</keyword>
<dbReference type="EMBL" id="MU001505">
    <property type="protein sequence ID" value="KAF2441396.1"/>
    <property type="molecule type" value="Genomic_DNA"/>
</dbReference>
<dbReference type="AlphaFoldDB" id="A0A9P4U8Y4"/>
<reference evidence="1" key="1">
    <citation type="journal article" date="2020" name="Stud. Mycol.">
        <title>101 Dothideomycetes genomes: a test case for predicting lifestyles and emergence of pathogens.</title>
        <authorList>
            <person name="Haridas S."/>
            <person name="Albert R."/>
            <person name="Binder M."/>
            <person name="Bloem J."/>
            <person name="Labutti K."/>
            <person name="Salamov A."/>
            <person name="Andreopoulos B."/>
            <person name="Baker S."/>
            <person name="Barry K."/>
            <person name="Bills G."/>
            <person name="Bluhm B."/>
            <person name="Cannon C."/>
            <person name="Castanera R."/>
            <person name="Culley D."/>
            <person name="Daum C."/>
            <person name="Ezra D."/>
            <person name="Gonzalez J."/>
            <person name="Henrissat B."/>
            <person name="Kuo A."/>
            <person name="Liang C."/>
            <person name="Lipzen A."/>
            <person name="Lutzoni F."/>
            <person name="Magnuson J."/>
            <person name="Mondo S."/>
            <person name="Nolan M."/>
            <person name="Ohm R."/>
            <person name="Pangilinan J."/>
            <person name="Park H.-J."/>
            <person name="Ramirez L."/>
            <person name="Alfaro M."/>
            <person name="Sun H."/>
            <person name="Tritt A."/>
            <person name="Yoshinaga Y."/>
            <person name="Zwiers L.-H."/>
            <person name="Turgeon B."/>
            <person name="Goodwin S."/>
            <person name="Spatafora J."/>
            <person name="Crous P."/>
            <person name="Grigoriev I."/>
        </authorList>
    </citation>
    <scope>NUCLEOTIDE SEQUENCE</scope>
    <source>
        <strain evidence="1">CBS 690.94</strain>
    </source>
</reference>
<name>A0A9P4U8Y4_9PLEO</name>
<sequence length="95" mass="10762">MSTVTVGAHTNCGHTETGGANIVRADELSIEEYPKMPSLCSFTYPTCEVQFLLIWNHTPPSLTRSVQDLMFSMWRTYKKKAFHILGTLLLKPIRC</sequence>
<organism evidence="1 2">
    <name type="scientific">Karstenula rhodostoma CBS 690.94</name>
    <dbReference type="NCBI Taxonomy" id="1392251"/>
    <lineage>
        <taxon>Eukaryota</taxon>
        <taxon>Fungi</taxon>
        <taxon>Dikarya</taxon>
        <taxon>Ascomycota</taxon>
        <taxon>Pezizomycotina</taxon>
        <taxon>Dothideomycetes</taxon>
        <taxon>Pleosporomycetidae</taxon>
        <taxon>Pleosporales</taxon>
        <taxon>Massarineae</taxon>
        <taxon>Didymosphaeriaceae</taxon>
        <taxon>Karstenula</taxon>
    </lineage>
</organism>
<accession>A0A9P4U8Y4</accession>
<evidence type="ECO:0000313" key="2">
    <source>
        <dbReference type="Proteomes" id="UP000799764"/>
    </source>
</evidence>
<proteinExistence type="predicted"/>
<protein>
    <submittedName>
        <fullName evidence="1">Uncharacterized protein</fullName>
    </submittedName>
</protein>
<gene>
    <name evidence="1" type="ORF">P171DRAFT_434102</name>
</gene>
<evidence type="ECO:0000313" key="1">
    <source>
        <dbReference type="EMBL" id="KAF2441396.1"/>
    </source>
</evidence>